<organism evidence="2 3">
    <name type="scientific">Pedobacter cryotolerans</name>
    <dbReference type="NCBI Taxonomy" id="2571270"/>
    <lineage>
        <taxon>Bacteria</taxon>
        <taxon>Pseudomonadati</taxon>
        <taxon>Bacteroidota</taxon>
        <taxon>Sphingobacteriia</taxon>
        <taxon>Sphingobacteriales</taxon>
        <taxon>Sphingobacteriaceae</taxon>
        <taxon>Pedobacter</taxon>
    </lineage>
</organism>
<evidence type="ECO:0000313" key="2">
    <source>
        <dbReference type="EMBL" id="TKC01177.1"/>
    </source>
</evidence>
<dbReference type="Proteomes" id="UP000310477">
    <property type="component" value="Unassembled WGS sequence"/>
</dbReference>
<dbReference type="RefSeq" id="WP_136876308.1">
    <property type="nucleotide sequence ID" value="NZ_SWBO01000004.1"/>
</dbReference>
<dbReference type="EMBL" id="SWBO01000004">
    <property type="protein sequence ID" value="TKC01177.1"/>
    <property type="molecule type" value="Genomic_DNA"/>
</dbReference>
<evidence type="ECO:0000313" key="3">
    <source>
        <dbReference type="Proteomes" id="UP000310477"/>
    </source>
</evidence>
<gene>
    <name evidence="2" type="ORF">FA045_07990</name>
</gene>
<accession>A0A4U1C745</accession>
<proteinExistence type="predicted"/>
<name>A0A4U1C745_9SPHI</name>
<reference evidence="2 3" key="1">
    <citation type="submission" date="2019-04" db="EMBL/GenBank/DDBJ databases">
        <title>Pedobacter sp. AR-2-6 sp. nov., isolated from Arctic soil.</title>
        <authorList>
            <person name="Dahal R.H."/>
            <person name="Kim D.-U."/>
        </authorList>
    </citation>
    <scope>NUCLEOTIDE SEQUENCE [LARGE SCALE GENOMIC DNA]</scope>
    <source>
        <strain evidence="2 3">AR-2-6</strain>
    </source>
</reference>
<dbReference type="OrthoDB" id="740669at2"/>
<keyword evidence="3" id="KW-1185">Reference proteome</keyword>
<feature type="chain" id="PRO_5020405601" evidence="1">
    <location>
        <begin position="20"/>
        <end position="491"/>
    </location>
</feature>
<evidence type="ECO:0000256" key="1">
    <source>
        <dbReference type="SAM" id="SignalP"/>
    </source>
</evidence>
<feature type="signal peptide" evidence="1">
    <location>
        <begin position="1"/>
        <end position="19"/>
    </location>
</feature>
<protein>
    <submittedName>
        <fullName evidence="2">Uncharacterized protein</fullName>
    </submittedName>
</protein>
<comment type="caution">
    <text evidence="2">The sequence shown here is derived from an EMBL/GenBank/DDBJ whole genome shotgun (WGS) entry which is preliminary data.</text>
</comment>
<sequence>MKKLLFLLLLLPACLSAQIVNNRYKLSLVPSNLRMELASGNFIRVAEDCRDRTRGCGSQVWFVAGVRGKPNIYQITLIGSGKYLTWEEETPDAITLKINLEPRYPNEKQKFQQFIFTLNDKGSYQIQPAVDGNAKNEFYLGANFETGSYKGVRFFKTAASEFREVRFAWVLAPPITPLPVQNSGPVIVSAPSDNKIDIDFKTGADNLEMKPFQENVEIRILIRNKADAILLNANKDQNWPNNSIKRVTVPLPANITVDELKEIHVYRNRKNGGTPTTTVFNIAEKDNWNLDKITATARIKENGILKTYRFADLISPSGSSNPLFRFVYEGGNGKSEGQFFKGFLSSIGSGASTNSSANAANAKPVFKIETLTGGDDLRGGSDNLNVLIRLKIRPVRNIAINNINSSQKWDNFTEKTITKTITAAPFSFDDIEDIVLRHTGRGGIGADNWYLDKLKITLTIAGETRVLIDQVSAPIHYFKGDSRSKTFQILK</sequence>
<keyword evidence="1" id="KW-0732">Signal</keyword>
<dbReference type="AlphaFoldDB" id="A0A4U1C745"/>